<dbReference type="PANTHER" id="PTHR31225:SF143">
    <property type="entry name" value="TERPENE SYNTHASE 16"/>
    <property type="match status" value="1"/>
</dbReference>
<dbReference type="Gene3D" id="1.10.600.10">
    <property type="entry name" value="Farnesyl Diphosphate Synthase"/>
    <property type="match status" value="1"/>
</dbReference>
<evidence type="ECO:0000256" key="1">
    <source>
        <dbReference type="ARBA" id="ARBA00001946"/>
    </source>
</evidence>
<evidence type="ECO:0000256" key="3">
    <source>
        <dbReference type="ARBA" id="ARBA00022723"/>
    </source>
</evidence>
<evidence type="ECO:0000256" key="2">
    <source>
        <dbReference type="ARBA" id="ARBA00004721"/>
    </source>
</evidence>
<dbReference type="SUPFAM" id="SSF48576">
    <property type="entry name" value="Terpenoid synthases"/>
    <property type="match status" value="1"/>
</dbReference>
<name>A0A6N2C429_SOLCI</name>
<feature type="domain" description="Terpene synthase metal-binding" evidence="5">
    <location>
        <begin position="258"/>
        <end position="499"/>
    </location>
</feature>
<dbReference type="GO" id="GO:0016102">
    <property type="term" value="P:diterpenoid biosynthetic process"/>
    <property type="evidence" value="ECO:0007669"/>
    <property type="project" value="InterPro"/>
</dbReference>
<protein>
    <submittedName>
        <fullName evidence="6">Uncharacterized protein</fullName>
    </submittedName>
</protein>
<accession>A0A6N2C429</accession>
<dbReference type="Pfam" id="PF03936">
    <property type="entry name" value="Terpene_synth_C"/>
    <property type="match status" value="1"/>
</dbReference>
<dbReference type="Gene3D" id="1.50.10.130">
    <property type="entry name" value="Terpene synthase, N-terminal domain"/>
    <property type="match status" value="1"/>
</dbReference>
<dbReference type="SFLD" id="SFLDS00005">
    <property type="entry name" value="Isoprenoid_Synthase_Type_I"/>
    <property type="match status" value="1"/>
</dbReference>
<proteinExistence type="predicted"/>
<dbReference type="EMBL" id="RXGB01000746">
    <property type="protein sequence ID" value="TMX01915.1"/>
    <property type="molecule type" value="Genomic_DNA"/>
</dbReference>
<sequence>MELCTQTVPTDHEVEITRRVGSHHPTVWGDHFLAYANLPGASEEEEKQHEDLKEEVRKMLVMAPSNALEKLELINTIQCLGVAYHFEHEIEEALSYMCTHYEEYWIGDVHAIALCFRLLRQQGYRVSCDAYKKFTDDQGNFKKELVNDVHGMLSLYEAAQFRVHGEKILDEALTFTTTQLKLILPKLSNFPPLAQQVANALKFPIKDGIVRVEARKYISFYQQNQNHNQVLLNFAKLDFNILQMLHKKELCDITRWWKELEIVKTLPYVRDRLAETYFWSLGVYFEPQYSTARKILTKNISMISLIDDTYDIYGTLDELTLFTEAIERWNIDASEQLQLPSYMKIIYRSLLDVYDEIKKDLANENKSFLINYSIIEMKKMVMAYFQEGKWYYGKTIPKMEQYMKNGILTSAYVQIATTSWLGMGKVATKDAFDWIATEPPMLVASSIIARLLNDLLSHEEEQKRGDAPSGVECYMKQYGVQKEEAHIKIRNIIENSWKDLYEEYFKVSGTIIPRVLLMCIINLAKIIEFIYKDGDAYTFSKSNLKDVIYRILIDPII</sequence>
<dbReference type="InterPro" id="IPR044814">
    <property type="entry name" value="Terpene_cyclase_plant_C1"/>
</dbReference>
<dbReference type="SFLD" id="SFLDG01019">
    <property type="entry name" value="Terpene_Cyclase_Like_1_C_Termi"/>
    <property type="match status" value="1"/>
</dbReference>
<dbReference type="InterPro" id="IPR050148">
    <property type="entry name" value="Terpene_synthase-like"/>
</dbReference>
<comment type="cofactor">
    <cofactor evidence="1">
        <name>Mg(2+)</name>
        <dbReference type="ChEBI" id="CHEBI:18420"/>
    </cofactor>
</comment>
<dbReference type="PANTHER" id="PTHR31225">
    <property type="entry name" value="OS04G0344100 PROTEIN-RELATED"/>
    <property type="match status" value="1"/>
</dbReference>
<dbReference type="InterPro" id="IPR008949">
    <property type="entry name" value="Isoprenoid_synthase_dom_sf"/>
</dbReference>
<dbReference type="InterPro" id="IPR034741">
    <property type="entry name" value="Terpene_cyclase-like_1_C"/>
</dbReference>
<dbReference type="GO" id="GO:0010333">
    <property type="term" value="F:terpene synthase activity"/>
    <property type="evidence" value="ECO:0007669"/>
    <property type="project" value="InterPro"/>
</dbReference>
<evidence type="ECO:0000259" key="5">
    <source>
        <dbReference type="Pfam" id="PF03936"/>
    </source>
</evidence>
<dbReference type="UniPathway" id="UPA00213"/>
<dbReference type="Pfam" id="PF01397">
    <property type="entry name" value="Terpene_synth"/>
    <property type="match status" value="1"/>
</dbReference>
<dbReference type="InterPro" id="IPR036965">
    <property type="entry name" value="Terpene_synth_N_sf"/>
</dbReference>
<dbReference type="AlphaFoldDB" id="A0A6N2C429"/>
<evidence type="ECO:0000313" key="6">
    <source>
        <dbReference type="EMBL" id="TMX01915.1"/>
    </source>
</evidence>
<dbReference type="GO" id="GO:0000287">
    <property type="term" value="F:magnesium ion binding"/>
    <property type="evidence" value="ECO:0007669"/>
    <property type="project" value="InterPro"/>
</dbReference>
<gene>
    <name evidence="6" type="ORF">EJD97_023151</name>
</gene>
<comment type="caution">
    <text evidence="6">The sequence shown here is derived from an EMBL/GenBank/DDBJ whole genome shotgun (WGS) entry which is preliminary data.</text>
</comment>
<feature type="domain" description="Terpene synthase N-terminal" evidence="4">
    <location>
        <begin position="27"/>
        <end position="201"/>
    </location>
</feature>
<dbReference type="SUPFAM" id="SSF48239">
    <property type="entry name" value="Terpenoid cyclases/Protein prenyltransferases"/>
    <property type="match status" value="1"/>
</dbReference>
<comment type="pathway">
    <text evidence="2">Secondary metabolite biosynthesis; terpenoid biosynthesis.</text>
</comment>
<dbReference type="CDD" id="cd00684">
    <property type="entry name" value="Terpene_cyclase_plant_C1"/>
    <property type="match status" value="1"/>
</dbReference>
<dbReference type="FunFam" id="1.10.600.10:FF:000007">
    <property type="entry name" value="Isoprene synthase, chloroplastic"/>
    <property type="match status" value="1"/>
</dbReference>
<reference evidence="6" key="1">
    <citation type="submission" date="2019-05" db="EMBL/GenBank/DDBJ databases">
        <title>The de novo reference genome and transcriptome assemblies of the wild tomato species Solanum chilense.</title>
        <authorList>
            <person name="Stam R."/>
            <person name="Nosenko T."/>
            <person name="Hoerger A.C."/>
            <person name="Stephan W."/>
            <person name="Seidel M.A."/>
            <person name="Kuhn J.M.M."/>
            <person name="Haberer G."/>
            <person name="Tellier A."/>
        </authorList>
    </citation>
    <scope>NUCLEOTIDE SEQUENCE</scope>
    <source>
        <tissue evidence="6">Mature leaves</tissue>
    </source>
</reference>
<dbReference type="InterPro" id="IPR008930">
    <property type="entry name" value="Terpenoid_cyclase/PrenylTrfase"/>
</dbReference>
<keyword evidence="3" id="KW-0479">Metal-binding</keyword>
<dbReference type="InterPro" id="IPR005630">
    <property type="entry name" value="Terpene_synthase_metal-bd"/>
</dbReference>
<organism evidence="6">
    <name type="scientific">Solanum chilense</name>
    <name type="common">Tomato</name>
    <name type="synonym">Lycopersicon chilense</name>
    <dbReference type="NCBI Taxonomy" id="4083"/>
    <lineage>
        <taxon>Eukaryota</taxon>
        <taxon>Viridiplantae</taxon>
        <taxon>Streptophyta</taxon>
        <taxon>Embryophyta</taxon>
        <taxon>Tracheophyta</taxon>
        <taxon>Spermatophyta</taxon>
        <taxon>Magnoliopsida</taxon>
        <taxon>eudicotyledons</taxon>
        <taxon>Gunneridae</taxon>
        <taxon>Pentapetalae</taxon>
        <taxon>asterids</taxon>
        <taxon>lamiids</taxon>
        <taxon>Solanales</taxon>
        <taxon>Solanaceae</taxon>
        <taxon>Solanoideae</taxon>
        <taxon>Solaneae</taxon>
        <taxon>Solanum</taxon>
        <taxon>Solanum subgen. Lycopersicon</taxon>
    </lineage>
</organism>
<dbReference type="InterPro" id="IPR001906">
    <property type="entry name" value="Terpene_synth_N"/>
</dbReference>
<dbReference type="FunFam" id="1.50.10.130:FF:000001">
    <property type="entry name" value="Isoprene synthase, chloroplastic"/>
    <property type="match status" value="1"/>
</dbReference>
<evidence type="ECO:0000259" key="4">
    <source>
        <dbReference type="Pfam" id="PF01397"/>
    </source>
</evidence>